<proteinExistence type="predicted"/>
<dbReference type="Pfam" id="PF13557">
    <property type="entry name" value="Phenol_MetA_deg"/>
    <property type="match status" value="1"/>
</dbReference>
<evidence type="ECO:0000313" key="2">
    <source>
        <dbReference type="Proteomes" id="UP000176294"/>
    </source>
</evidence>
<dbReference type="InterPro" id="IPR025737">
    <property type="entry name" value="FApF"/>
</dbReference>
<keyword evidence="2" id="KW-1185">Reference proteome</keyword>
<dbReference type="AlphaFoldDB" id="A0A1G1T036"/>
<name>A0A1G1T036_9BACT</name>
<organism evidence="1 2">
    <name type="scientific">Hymenobacter lapidarius</name>
    <dbReference type="NCBI Taxonomy" id="1908237"/>
    <lineage>
        <taxon>Bacteria</taxon>
        <taxon>Pseudomonadati</taxon>
        <taxon>Bacteroidota</taxon>
        <taxon>Cytophagia</taxon>
        <taxon>Cytophagales</taxon>
        <taxon>Hymenobacteraceae</taxon>
        <taxon>Hymenobacter</taxon>
    </lineage>
</organism>
<reference evidence="1 2" key="1">
    <citation type="submission" date="2016-08" db="EMBL/GenBank/DDBJ databases">
        <title>Hymenobacter coccineus sp. nov., Hymenobacter lapidarius sp. nov. and Hymenobacter glacialis sp. nov., isolated from Antarctic soil.</title>
        <authorList>
            <person name="Sedlacek I."/>
            <person name="Kralova S."/>
            <person name="Kyrova K."/>
            <person name="Maslanova I."/>
            <person name="Stankova E."/>
            <person name="Vrbovska V."/>
            <person name="Nemec M."/>
            <person name="Bartak M."/>
            <person name="Svec P."/>
            <person name="Busse H.-J."/>
            <person name="Pantucek R."/>
        </authorList>
    </citation>
    <scope>NUCLEOTIDE SEQUENCE [LARGE SCALE GENOMIC DNA]</scope>
    <source>
        <strain evidence="1 2">CCM 8643</strain>
    </source>
</reference>
<sequence length="278" mass="30677">MGLLTLPGFAWAQDAPKASPYDSAHFSWRKPVPRNRLREMQPDRPGVTESPFTVDAGHMHVEIDALRLSNSGTGKAEQQRDWSVAYTLLKLGLGRRTDVQLELPVYAVAKRRPTGTREWQDRHTGFGDVGVRLKHNFLGEAQDGSFALAAIGFVRLPTGGTTGTGGTEYGLIVPVDFELSSKANLEIQMMAAGLYNREAGRYLSLTPSIALEYDFFEKLGLITEAVAQWDTAGRRWEPSVNIAPLLKLAPNVQLDAGTHLALSRLADRQYFAGITLRR</sequence>
<evidence type="ECO:0000313" key="1">
    <source>
        <dbReference type="EMBL" id="OGX84244.1"/>
    </source>
</evidence>
<dbReference type="EMBL" id="MDZB01000121">
    <property type="protein sequence ID" value="OGX84244.1"/>
    <property type="molecule type" value="Genomic_DNA"/>
</dbReference>
<comment type="caution">
    <text evidence="1">The sequence shown here is derived from an EMBL/GenBank/DDBJ whole genome shotgun (WGS) entry which is preliminary data.</text>
</comment>
<dbReference type="Proteomes" id="UP000176294">
    <property type="component" value="Unassembled WGS sequence"/>
</dbReference>
<accession>A0A1G1T036</accession>
<dbReference type="STRING" id="1908237.BEN47_16450"/>
<protein>
    <recommendedName>
        <fullName evidence="3">Transporter</fullName>
    </recommendedName>
</protein>
<gene>
    <name evidence="1" type="ORF">BEN47_16450</name>
</gene>
<evidence type="ECO:0008006" key="3">
    <source>
        <dbReference type="Google" id="ProtNLM"/>
    </source>
</evidence>